<feature type="region of interest" description="Disordered" evidence="1">
    <location>
        <begin position="1"/>
        <end position="70"/>
    </location>
</feature>
<accession>A0AAE8SV86</accession>
<gene>
    <name evidence="2" type="ORF">DNG_05163</name>
</gene>
<organism evidence="2 3">
    <name type="scientific">Cephalotrichum gorgonifer</name>
    <dbReference type="NCBI Taxonomy" id="2041049"/>
    <lineage>
        <taxon>Eukaryota</taxon>
        <taxon>Fungi</taxon>
        <taxon>Dikarya</taxon>
        <taxon>Ascomycota</taxon>
        <taxon>Pezizomycotina</taxon>
        <taxon>Sordariomycetes</taxon>
        <taxon>Hypocreomycetidae</taxon>
        <taxon>Microascales</taxon>
        <taxon>Microascaceae</taxon>
        <taxon>Cephalotrichum</taxon>
    </lineage>
</organism>
<feature type="compositionally biased region" description="Pro residues" evidence="1">
    <location>
        <begin position="22"/>
        <end position="31"/>
    </location>
</feature>
<dbReference type="Proteomes" id="UP001187682">
    <property type="component" value="Unassembled WGS sequence"/>
</dbReference>
<evidence type="ECO:0000256" key="1">
    <source>
        <dbReference type="SAM" id="MobiDB-lite"/>
    </source>
</evidence>
<name>A0AAE8SV86_9PEZI</name>
<sequence length="150" mass="16820">MSSHHHAPAPRTRPGANVRPGRPIPSVPIPIPEESQESRHPKKARGKNHSAVSDQSHDTRRRPHSPSRRHNFQYIGAWSDDVPVRHYTTPFDIDVETRGARNLPAAPMPPSPPRSPRLDPPHPSILAYDAEFLDEALEHMARTGLHPPRV</sequence>
<protein>
    <submittedName>
        <fullName evidence="2">Uncharacterized protein</fullName>
    </submittedName>
</protein>
<proteinExistence type="predicted"/>
<comment type="caution">
    <text evidence="2">The sequence shown here is derived from an EMBL/GenBank/DDBJ whole genome shotgun (WGS) entry which is preliminary data.</text>
</comment>
<evidence type="ECO:0000313" key="3">
    <source>
        <dbReference type="Proteomes" id="UP001187682"/>
    </source>
</evidence>
<feature type="region of interest" description="Disordered" evidence="1">
    <location>
        <begin position="98"/>
        <end position="123"/>
    </location>
</feature>
<dbReference type="EMBL" id="ONZQ02000006">
    <property type="protein sequence ID" value="SPO02490.1"/>
    <property type="molecule type" value="Genomic_DNA"/>
</dbReference>
<dbReference type="AlphaFoldDB" id="A0AAE8SV86"/>
<feature type="compositionally biased region" description="Pro residues" evidence="1">
    <location>
        <begin position="106"/>
        <end position="115"/>
    </location>
</feature>
<feature type="compositionally biased region" description="Basic residues" evidence="1">
    <location>
        <begin position="59"/>
        <end position="70"/>
    </location>
</feature>
<reference evidence="2" key="1">
    <citation type="submission" date="2018-03" db="EMBL/GenBank/DDBJ databases">
        <authorList>
            <person name="Guldener U."/>
        </authorList>
    </citation>
    <scope>NUCLEOTIDE SEQUENCE</scope>
</reference>
<evidence type="ECO:0000313" key="2">
    <source>
        <dbReference type="EMBL" id="SPO02490.1"/>
    </source>
</evidence>
<keyword evidence="3" id="KW-1185">Reference proteome</keyword>